<name>A0ACC1YRL4_MELAZ</name>
<reference evidence="1 2" key="1">
    <citation type="journal article" date="2023" name="Science">
        <title>Complex scaffold remodeling in plant triterpene biosynthesis.</title>
        <authorList>
            <person name="De La Pena R."/>
            <person name="Hodgson H."/>
            <person name="Liu J.C."/>
            <person name="Stephenson M.J."/>
            <person name="Martin A.C."/>
            <person name="Owen C."/>
            <person name="Harkess A."/>
            <person name="Leebens-Mack J."/>
            <person name="Jimenez L.E."/>
            <person name="Osbourn A."/>
            <person name="Sattely E.S."/>
        </authorList>
    </citation>
    <scope>NUCLEOTIDE SEQUENCE [LARGE SCALE GENOMIC DNA]</scope>
    <source>
        <strain evidence="2">cv. JPN11</strain>
        <tissue evidence="1">Leaf</tissue>
    </source>
</reference>
<dbReference type="Proteomes" id="UP001164539">
    <property type="component" value="Chromosome 2"/>
</dbReference>
<evidence type="ECO:0000313" key="1">
    <source>
        <dbReference type="EMBL" id="KAJ4725794.1"/>
    </source>
</evidence>
<organism evidence="1 2">
    <name type="scientific">Melia azedarach</name>
    <name type="common">Chinaberry tree</name>
    <dbReference type="NCBI Taxonomy" id="155640"/>
    <lineage>
        <taxon>Eukaryota</taxon>
        <taxon>Viridiplantae</taxon>
        <taxon>Streptophyta</taxon>
        <taxon>Embryophyta</taxon>
        <taxon>Tracheophyta</taxon>
        <taxon>Spermatophyta</taxon>
        <taxon>Magnoliopsida</taxon>
        <taxon>eudicotyledons</taxon>
        <taxon>Gunneridae</taxon>
        <taxon>Pentapetalae</taxon>
        <taxon>rosids</taxon>
        <taxon>malvids</taxon>
        <taxon>Sapindales</taxon>
        <taxon>Meliaceae</taxon>
        <taxon>Melia</taxon>
    </lineage>
</organism>
<keyword evidence="2" id="KW-1185">Reference proteome</keyword>
<sequence>MLIFVLIDVHLNWVISKAGAKKSSLEERQRAEKRKREAHAHQFTPRWFDFTEEVTSTPWVTWKSINSMENITNIRLL</sequence>
<accession>A0ACC1YRL4</accession>
<proteinExistence type="predicted"/>
<gene>
    <name evidence="1" type="ORF">OWV82_004609</name>
</gene>
<protein>
    <submittedName>
        <fullName evidence="1">Oxysterol-binding protein</fullName>
    </submittedName>
</protein>
<dbReference type="EMBL" id="CM051395">
    <property type="protein sequence ID" value="KAJ4725794.1"/>
    <property type="molecule type" value="Genomic_DNA"/>
</dbReference>
<evidence type="ECO:0000313" key="2">
    <source>
        <dbReference type="Proteomes" id="UP001164539"/>
    </source>
</evidence>
<comment type="caution">
    <text evidence="1">The sequence shown here is derived from an EMBL/GenBank/DDBJ whole genome shotgun (WGS) entry which is preliminary data.</text>
</comment>